<keyword evidence="3 6" id="KW-0812">Transmembrane</keyword>
<feature type="transmembrane region" description="Helical" evidence="6">
    <location>
        <begin position="168"/>
        <end position="187"/>
    </location>
</feature>
<dbReference type="AlphaFoldDB" id="A0A554RJH4"/>
<dbReference type="PANTHER" id="PTHR30250:SF11">
    <property type="entry name" value="O-ANTIGEN TRANSPORTER-RELATED"/>
    <property type="match status" value="1"/>
</dbReference>
<evidence type="ECO:0000256" key="5">
    <source>
        <dbReference type="ARBA" id="ARBA00023136"/>
    </source>
</evidence>
<feature type="transmembrane region" description="Helical" evidence="6">
    <location>
        <begin position="383"/>
        <end position="401"/>
    </location>
</feature>
<dbReference type="OrthoDB" id="4458823at2"/>
<dbReference type="Pfam" id="PF01943">
    <property type="entry name" value="Polysacc_synt"/>
    <property type="match status" value="1"/>
</dbReference>
<dbReference type="GO" id="GO:0005886">
    <property type="term" value="C:plasma membrane"/>
    <property type="evidence" value="ECO:0007669"/>
    <property type="project" value="UniProtKB-SubCell"/>
</dbReference>
<dbReference type="InterPro" id="IPR050833">
    <property type="entry name" value="Poly_Biosynth_Transport"/>
</dbReference>
<dbReference type="Proteomes" id="UP000316988">
    <property type="component" value="Unassembled WGS sequence"/>
</dbReference>
<evidence type="ECO:0000256" key="6">
    <source>
        <dbReference type="SAM" id="Phobius"/>
    </source>
</evidence>
<feature type="transmembrane region" description="Helical" evidence="6">
    <location>
        <begin position="328"/>
        <end position="347"/>
    </location>
</feature>
<feature type="transmembrane region" description="Helical" evidence="6">
    <location>
        <begin position="40"/>
        <end position="64"/>
    </location>
</feature>
<comment type="caution">
    <text evidence="7">The sequence shown here is derived from an EMBL/GenBank/DDBJ whole genome shotgun (WGS) entry which is preliminary data.</text>
</comment>
<sequence length="428" mass="45805">MGSARANGIWAVSQQIVTVGLAGLFSIALVRVVSVEDFGVFSYATAIATLGVSIMTGGMQALAVREFRNSHVQRSVILSSVFFIREVMAVVVYLVFVVYSVGFAGSGTWIPTAVACVAVLARVFDAPELVFQSDLRTKTPALIRTVTAVVFFGVRIAAILLWPTLAVFLILFVLEQLVAALVIFGTYRRVYPAGSLARREWSYTKRLARDAAPLSLSGLANQVGLRASVITLQTMSGPTTVAIYAAASRLSELLHVVPTAYMAATFPSLLDLKSNGNDAVYHRMLRRSLSGSFYLGIVVAVVTALLADPIVLLLFGEQYGLSSDVLRILAITCPFIFMAAVLSKWIVAEGVLWASLLRHSIGAVLAVGLNVALIPSWGAVGSAWATVGSSVAASYLFCFLTRSTWLMGAYMTLAPVEPLLAAIRKLRG</sequence>
<organism evidence="7 8">
    <name type="scientific">Aeromicrobium piscarium</name>
    <dbReference type="NCBI Taxonomy" id="2590901"/>
    <lineage>
        <taxon>Bacteria</taxon>
        <taxon>Bacillati</taxon>
        <taxon>Actinomycetota</taxon>
        <taxon>Actinomycetes</taxon>
        <taxon>Propionibacteriales</taxon>
        <taxon>Nocardioidaceae</taxon>
        <taxon>Aeromicrobium</taxon>
    </lineage>
</organism>
<evidence type="ECO:0000256" key="4">
    <source>
        <dbReference type="ARBA" id="ARBA00022989"/>
    </source>
</evidence>
<keyword evidence="8" id="KW-1185">Reference proteome</keyword>
<dbReference type="EMBL" id="VLNT01000027">
    <property type="protein sequence ID" value="TSD54276.1"/>
    <property type="molecule type" value="Genomic_DNA"/>
</dbReference>
<dbReference type="PANTHER" id="PTHR30250">
    <property type="entry name" value="PST FAMILY PREDICTED COLANIC ACID TRANSPORTER"/>
    <property type="match status" value="1"/>
</dbReference>
<feature type="transmembrane region" description="Helical" evidence="6">
    <location>
        <begin position="76"/>
        <end position="96"/>
    </location>
</feature>
<evidence type="ECO:0000256" key="3">
    <source>
        <dbReference type="ARBA" id="ARBA00022692"/>
    </source>
</evidence>
<feature type="transmembrane region" description="Helical" evidence="6">
    <location>
        <begin position="141"/>
        <end position="162"/>
    </location>
</feature>
<feature type="transmembrane region" description="Helical" evidence="6">
    <location>
        <begin position="293"/>
        <end position="316"/>
    </location>
</feature>
<gene>
    <name evidence="7" type="ORF">FNM00_17665</name>
</gene>
<protein>
    <submittedName>
        <fullName evidence="7">Flippase</fullName>
    </submittedName>
</protein>
<feature type="transmembrane region" description="Helical" evidence="6">
    <location>
        <begin position="359"/>
        <end position="377"/>
    </location>
</feature>
<evidence type="ECO:0000313" key="8">
    <source>
        <dbReference type="Proteomes" id="UP000316988"/>
    </source>
</evidence>
<dbReference type="RefSeq" id="WP_143914856.1">
    <property type="nucleotide sequence ID" value="NZ_VLNT01000027.1"/>
</dbReference>
<keyword evidence="5 6" id="KW-0472">Membrane</keyword>
<feature type="transmembrane region" description="Helical" evidence="6">
    <location>
        <begin position="12"/>
        <end position="34"/>
    </location>
</feature>
<accession>A0A554RJH4</accession>
<reference evidence="7 8" key="1">
    <citation type="submission" date="2019-07" db="EMBL/GenBank/DDBJ databases">
        <authorList>
            <person name="Zhao L.H."/>
        </authorList>
    </citation>
    <scope>NUCLEOTIDE SEQUENCE [LARGE SCALE GENOMIC DNA]</scope>
    <source>
        <strain evidence="7 8">Co35</strain>
    </source>
</reference>
<name>A0A554RJH4_9ACTN</name>
<evidence type="ECO:0000256" key="1">
    <source>
        <dbReference type="ARBA" id="ARBA00004651"/>
    </source>
</evidence>
<dbReference type="InterPro" id="IPR002797">
    <property type="entry name" value="Polysacc_synth"/>
</dbReference>
<proteinExistence type="predicted"/>
<evidence type="ECO:0000313" key="7">
    <source>
        <dbReference type="EMBL" id="TSD54276.1"/>
    </source>
</evidence>
<dbReference type="CDD" id="cd13128">
    <property type="entry name" value="MATE_Wzx_like"/>
    <property type="match status" value="1"/>
</dbReference>
<keyword evidence="4 6" id="KW-1133">Transmembrane helix</keyword>
<keyword evidence="2" id="KW-1003">Cell membrane</keyword>
<evidence type="ECO:0000256" key="2">
    <source>
        <dbReference type="ARBA" id="ARBA00022475"/>
    </source>
</evidence>
<comment type="subcellular location">
    <subcellularLocation>
        <location evidence="1">Cell membrane</location>
        <topology evidence="1">Multi-pass membrane protein</topology>
    </subcellularLocation>
</comment>
<feature type="transmembrane region" description="Helical" evidence="6">
    <location>
        <begin position="102"/>
        <end position="121"/>
    </location>
</feature>